<keyword evidence="5 8" id="KW-0812">Transmembrane</keyword>
<keyword evidence="7 8" id="KW-0472">Membrane</keyword>
<feature type="domain" description="ABC transmembrane type-1" evidence="9">
    <location>
        <begin position="76"/>
        <end position="282"/>
    </location>
</feature>
<proteinExistence type="inferred from homology"/>
<gene>
    <name evidence="10" type="ORF">FB468_0185</name>
</gene>
<dbReference type="OrthoDB" id="9808619at2"/>
<evidence type="ECO:0000313" key="10">
    <source>
        <dbReference type="EMBL" id="TQL42203.1"/>
    </source>
</evidence>
<evidence type="ECO:0000256" key="8">
    <source>
        <dbReference type="RuleBase" id="RU363032"/>
    </source>
</evidence>
<evidence type="ECO:0000259" key="9">
    <source>
        <dbReference type="PROSITE" id="PS50928"/>
    </source>
</evidence>
<feature type="transmembrane region" description="Helical" evidence="8">
    <location>
        <begin position="26"/>
        <end position="48"/>
    </location>
</feature>
<feature type="transmembrane region" description="Helical" evidence="8">
    <location>
        <begin position="82"/>
        <end position="101"/>
    </location>
</feature>
<dbReference type="Gene3D" id="1.10.3720.10">
    <property type="entry name" value="MetI-like"/>
    <property type="match status" value="1"/>
</dbReference>
<reference evidence="10 11" key="1">
    <citation type="submission" date="2019-06" db="EMBL/GenBank/DDBJ databases">
        <title>Sequencing the genomes of 1000 actinobacteria strains.</title>
        <authorList>
            <person name="Klenk H.-P."/>
        </authorList>
    </citation>
    <scope>NUCLEOTIDE SEQUENCE [LARGE SCALE GENOMIC DNA]</scope>
    <source>
        <strain evidence="10 11">DSM 8803</strain>
    </source>
</reference>
<organism evidence="10 11">
    <name type="scientific">Leucobacter komagatae</name>
    <dbReference type="NCBI Taxonomy" id="55969"/>
    <lineage>
        <taxon>Bacteria</taxon>
        <taxon>Bacillati</taxon>
        <taxon>Actinomycetota</taxon>
        <taxon>Actinomycetes</taxon>
        <taxon>Micrococcales</taxon>
        <taxon>Microbacteriaceae</taxon>
        <taxon>Leucobacter</taxon>
    </lineage>
</organism>
<dbReference type="CDD" id="cd06261">
    <property type="entry name" value="TM_PBP2"/>
    <property type="match status" value="1"/>
</dbReference>
<accession>A0A542Y2E9</accession>
<dbReference type="PROSITE" id="PS50928">
    <property type="entry name" value="ABC_TM1"/>
    <property type="match status" value="1"/>
</dbReference>
<sequence length="290" mass="30910">MTTTLIPTRAPSGRSRTGRAGRGERLAFITPVFLLLLVGFVAPLALLIPQSFTDASGFTLGAYERFFTRSIYLEVIGNTARIAGLTALFSILAGYPLALWISRLGSRGRIIAIVAVVLPFWVSILVRTYSWTVLLGKEGVINSALLKLGLITEPLSLLYTDVGVLIGTVNLLAPFLILPLIATMSGIDPRLGQAARSLGASPTQAFWRVFFPQTVPTLVATSFLVFVLGFGFYITPAILGGGRVQMLPTVLSGLINTSPDWALAAAISIVLLVGAGLIGLLAKLVTRRTK</sequence>
<dbReference type="InterPro" id="IPR035906">
    <property type="entry name" value="MetI-like_sf"/>
</dbReference>
<dbReference type="AlphaFoldDB" id="A0A542Y2E9"/>
<feature type="transmembrane region" description="Helical" evidence="8">
    <location>
        <begin position="110"/>
        <end position="129"/>
    </location>
</feature>
<evidence type="ECO:0000256" key="6">
    <source>
        <dbReference type="ARBA" id="ARBA00022989"/>
    </source>
</evidence>
<evidence type="ECO:0000256" key="5">
    <source>
        <dbReference type="ARBA" id="ARBA00022692"/>
    </source>
</evidence>
<dbReference type="GO" id="GO:0005886">
    <property type="term" value="C:plasma membrane"/>
    <property type="evidence" value="ECO:0007669"/>
    <property type="project" value="UniProtKB-SubCell"/>
</dbReference>
<feature type="transmembrane region" description="Helical" evidence="8">
    <location>
        <begin position="162"/>
        <end position="182"/>
    </location>
</feature>
<dbReference type="Proteomes" id="UP000319094">
    <property type="component" value="Unassembled WGS sequence"/>
</dbReference>
<dbReference type="SUPFAM" id="SSF161098">
    <property type="entry name" value="MetI-like"/>
    <property type="match status" value="1"/>
</dbReference>
<comment type="subcellular location">
    <subcellularLocation>
        <location evidence="1 8">Cell membrane</location>
        <topology evidence="1 8">Multi-pass membrane protein</topology>
    </subcellularLocation>
</comment>
<dbReference type="RefSeq" id="WP_141885693.1">
    <property type="nucleotide sequence ID" value="NZ_BAAAUY010000023.1"/>
</dbReference>
<keyword evidence="3 8" id="KW-0813">Transport</keyword>
<keyword evidence="11" id="KW-1185">Reference proteome</keyword>
<evidence type="ECO:0000256" key="1">
    <source>
        <dbReference type="ARBA" id="ARBA00004651"/>
    </source>
</evidence>
<evidence type="ECO:0000313" key="11">
    <source>
        <dbReference type="Proteomes" id="UP000319094"/>
    </source>
</evidence>
<evidence type="ECO:0000256" key="2">
    <source>
        <dbReference type="ARBA" id="ARBA00007069"/>
    </source>
</evidence>
<dbReference type="PANTHER" id="PTHR42929:SF5">
    <property type="entry name" value="ABC TRANSPORTER PERMEASE PROTEIN"/>
    <property type="match status" value="1"/>
</dbReference>
<evidence type="ECO:0000256" key="3">
    <source>
        <dbReference type="ARBA" id="ARBA00022448"/>
    </source>
</evidence>
<comment type="caution">
    <text evidence="10">The sequence shown here is derived from an EMBL/GenBank/DDBJ whole genome shotgun (WGS) entry which is preliminary data.</text>
</comment>
<dbReference type="PANTHER" id="PTHR42929">
    <property type="entry name" value="INNER MEMBRANE ABC TRANSPORTER PERMEASE PROTEIN YDCU-RELATED-RELATED"/>
    <property type="match status" value="1"/>
</dbReference>
<keyword evidence="4" id="KW-1003">Cell membrane</keyword>
<dbReference type="Pfam" id="PF00528">
    <property type="entry name" value="BPD_transp_1"/>
    <property type="match status" value="1"/>
</dbReference>
<protein>
    <submittedName>
        <fullName evidence="10">Putative spermidine/putrescine transport system permease protein</fullName>
    </submittedName>
</protein>
<feature type="transmembrane region" description="Helical" evidence="8">
    <location>
        <begin position="261"/>
        <end position="282"/>
    </location>
</feature>
<evidence type="ECO:0000256" key="7">
    <source>
        <dbReference type="ARBA" id="ARBA00023136"/>
    </source>
</evidence>
<dbReference type="GO" id="GO:0055085">
    <property type="term" value="P:transmembrane transport"/>
    <property type="evidence" value="ECO:0007669"/>
    <property type="project" value="InterPro"/>
</dbReference>
<keyword evidence="6 8" id="KW-1133">Transmembrane helix</keyword>
<name>A0A542Y2E9_9MICO</name>
<dbReference type="InterPro" id="IPR000515">
    <property type="entry name" value="MetI-like"/>
</dbReference>
<dbReference type="EMBL" id="VFON01000001">
    <property type="protein sequence ID" value="TQL42203.1"/>
    <property type="molecule type" value="Genomic_DNA"/>
</dbReference>
<evidence type="ECO:0000256" key="4">
    <source>
        <dbReference type="ARBA" id="ARBA00022475"/>
    </source>
</evidence>
<feature type="transmembrane region" description="Helical" evidence="8">
    <location>
        <begin position="218"/>
        <end position="241"/>
    </location>
</feature>
<comment type="similarity">
    <text evidence="2">Belongs to the binding-protein-dependent transport system permease family. CysTW subfamily.</text>
</comment>